<accession>A0A6T9XXX5</accession>
<reference evidence="1 2" key="1">
    <citation type="submission" date="2020-06" db="EMBL/GenBank/DDBJ databases">
        <authorList>
            <person name="Duchaud E."/>
        </authorList>
    </citation>
    <scope>NUCLEOTIDE SEQUENCE [LARGE SCALE GENOMIC DNA]</scope>
    <source>
        <strain evidence="1">Alteromonas fortis</strain>
    </source>
</reference>
<dbReference type="AlphaFoldDB" id="A0A6T9XXX5"/>
<evidence type="ECO:0000313" key="1">
    <source>
        <dbReference type="EMBL" id="CAB9493651.1"/>
    </source>
</evidence>
<proteinExistence type="predicted"/>
<organism evidence="1 2">
    <name type="scientific">Alteromonas macleodii</name>
    <name type="common">Pseudoalteromonas macleodii</name>
    <dbReference type="NCBI Taxonomy" id="28108"/>
    <lineage>
        <taxon>Bacteria</taxon>
        <taxon>Pseudomonadati</taxon>
        <taxon>Pseudomonadota</taxon>
        <taxon>Gammaproteobacteria</taxon>
        <taxon>Alteromonadales</taxon>
        <taxon>Alteromonadaceae</taxon>
        <taxon>Alteromonas/Salinimonas group</taxon>
        <taxon>Alteromonas</taxon>
    </lineage>
</organism>
<dbReference type="EMBL" id="LR812090">
    <property type="protein sequence ID" value="CAB9493651.1"/>
    <property type="molecule type" value="Genomic_DNA"/>
</dbReference>
<dbReference type="Proteomes" id="UP000509458">
    <property type="component" value="Chromosome"/>
</dbReference>
<protein>
    <submittedName>
        <fullName evidence="1">Uncharacterized protein</fullName>
    </submittedName>
</protein>
<gene>
    <name evidence="1" type="ORF">ALFOR1_30575</name>
</gene>
<name>A0A6T9XXX5_ALTMA</name>
<evidence type="ECO:0000313" key="2">
    <source>
        <dbReference type="Proteomes" id="UP000509458"/>
    </source>
</evidence>
<sequence>MRKAKALHICGDTHLGTLSQYGVHKPRDSNWAFCSPVIAVGWPRWWLPEDAGLPCVERPKHNMPNTGNYRDAFGNDIYVYAVAHPDVGESPNRYVKAHEKGSGFGTIEFDVSKQTYTVDAYRFNVDISADSESPRFPGYPVTIYAKENASENLLN</sequence>